<dbReference type="PATRIC" id="fig|171383.3.peg.4149"/>
<gene>
    <name evidence="1" type="ORF">AKJ31_20320</name>
</gene>
<dbReference type="OrthoDB" id="6627477at2"/>
<dbReference type="EMBL" id="LHPI01000025">
    <property type="protein sequence ID" value="KOO05955.1"/>
    <property type="molecule type" value="Genomic_DNA"/>
</dbReference>
<dbReference type="RefSeq" id="WP_053410856.1">
    <property type="nucleotide sequence ID" value="NZ_LHPI01000025.1"/>
</dbReference>
<accession>A0A0M0HV71</accession>
<comment type="caution">
    <text evidence="1">The sequence shown here is derived from an EMBL/GenBank/DDBJ whole genome shotgun (WGS) entry which is preliminary data.</text>
</comment>
<dbReference type="Proteomes" id="UP000037530">
    <property type="component" value="Unassembled WGS sequence"/>
</dbReference>
<dbReference type="AlphaFoldDB" id="A0A0M0HV71"/>
<keyword evidence="2" id="KW-1185">Reference proteome</keyword>
<evidence type="ECO:0000313" key="2">
    <source>
        <dbReference type="Proteomes" id="UP000037530"/>
    </source>
</evidence>
<dbReference type="STRING" id="171383.AKJ31_20320"/>
<sequence>MTLYAHLNVWWSTYEIRLFFGAGAEVGYGLPIGGKFAIDLFRQDVSEHKQALRDQLRSLNQYDTYVTSWLPEKYATQRIHAFGKNEFTSLIESSIEYRKSEIVRRLNDFDVEADKALIDLGIDKKVVVDKFNTEMEHAFGDQLFSTAVQMNSLLSDEVRLFGSEMYSAMLSVLRVKENTADLQRYAGAFLQLLVGAHGQELVQRLNQELFEAAPDDIPIFDDVSGMFKVEFNQAGLSALELLMESKREYDLENGSISDLLSALAQQPLENIFTTVLDYQSLIDSHFRYLYSPKTEWAKFSKMVIFLWATRKYIKEQLENIGSLPNSGYYHDLQRCEALGIEISAIGTANYNNLIETIAGQLDYQIPSVHQLNGGVCDYYNPYKNSVVFCQDDNDVPQDQIHVPFILTQSGLKPLTSVDMSRRYVSLFDSYSECDAIVVIGYGFNIDDSHINGLFRQLIEDNGKSLHWVCLDTDGTAEEQKRILVQKLRISAVNRNKVHVVPVSPVERLIGGVNWLDNIKTMVEQD</sequence>
<name>A0A0M0HV71_9VIBR</name>
<evidence type="ECO:0008006" key="3">
    <source>
        <dbReference type="Google" id="ProtNLM"/>
    </source>
</evidence>
<reference evidence="2" key="1">
    <citation type="submission" date="2015-08" db="EMBL/GenBank/DDBJ databases">
        <title>Vibrio galatheae sp. nov., a novel member of the Vibrionaceae family isolated from the Solomon Islands.</title>
        <authorList>
            <person name="Giubergia S."/>
            <person name="Machado H."/>
            <person name="Mateiu R.V."/>
            <person name="Gram L."/>
        </authorList>
    </citation>
    <scope>NUCLEOTIDE SEQUENCE [LARGE SCALE GENOMIC DNA]</scope>
    <source>
        <strain evidence="2">DSM 19134</strain>
    </source>
</reference>
<proteinExistence type="predicted"/>
<protein>
    <recommendedName>
        <fullName evidence="3">SIR2-like domain-containing protein</fullName>
    </recommendedName>
</protein>
<organism evidence="1 2">
    <name type="scientific">Vibrio hepatarius</name>
    <dbReference type="NCBI Taxonomy" id="171383"/>
    <lineage>
        <taxon>Bacteria</taxon>
        <taxon>Pseudomonadati</taxon>
        <taxon>Pseudomonadota</taxon>
        <taxon>Gammaproteobacteria</taxon>
        <taxon>Vibrionales</taxon>
        <taxon>Vibrionaceae</taxon>
        <taxon>Vibrio</taxon>
        <taxon>Vibrio oreintalis group</taxon>
    </lineage>
</organism>
<evidence type="ECO:0000313" key="1">
    <source>
        <dbReference type="EMBL" id="KOO05955.1"/>
    </source>
</evidence>